<accession>A0AAD7WUK7</accession>
<reference evidence="1" key="1">
    <citation type="journal article" date="2023" name="Science">
        <title>Genome structures resolve the early diversification of teleost fishes.</title>
        <authorList>
            <person name="Parey E."/>
            <person name="Louis A."/>
            <person name="Montfort J."/>
            <person name="Bouchez O."/>
            <person name="Roques C."/>
            <person name="Iampietro C."/>
            <person name="Lluch J."/>
            <person name="Castinel A."/>
            <person name="Donnadieu C."/>
            <person name="Desvignes T."/>
            <person name="Floi Bucao C."/>
            <person name="Jouanno E."/>
            <person name="Wen M."/>
            <person name="Mejri S."/>
            <person name="Dirks R."/>
            <person name="Jansen H."/>
            <person name="Henkel C."/>
            <person name="Chen W.J."/>
            <person name="Zahm M."/>
            <person name="Cabau C."/>
            <person name="Klopp C."/>
            <person name="Thompson A.W."/>
            <person name="Robinson-Rechavi M."/>
            <person name="Braasch I."/>
            <person name="Lecointre G."/>
            <person name="Bobe J."/>
            <person name="Postlethwait J.H."/>
            <person name="Berthelot C."/>
            <person name="Roest Crollius H."/>
            <person name="Guiguen Y."/>
        </authorList>
    </citation>
    <scope>NUCLEOTIDE SEQUENCE</scope>
    <source>
        <strain evidence="1">NC1722</strain>
    </source>
</reference>
<protein>
    <submittedName>
        <fullName evidence="1">Uncharacterized protein</fullName>
    </submittedName>
</protein>
<dbReference type="Proteomes" id="UP001221898">
    <property type="component" value="Unassembled WGS sequence"/>
</dbReference>
<dbReference type="AlphaFoldDB" id="A0AAD7WUK7"/>
<dbReference type="EMBL" id="JAINUG010000028">
    <property type="protein sequence ID" value="KAJ8410066.1"/>
    <property type="molecule type" value="Genomic_DNA"/>
</dbReference>
<proteinExistence type="predicted"/>
<evidence type="ECO:0000313" key="2">
    <source>
        <dbReference type="Proteomes" id="UP001221898"/>
    </source>
</evidence>
<comment type="caution">
    <text evidence="1">The sequence shown here is derived from an EMBL/GenBank/DDBJ whole genome shotgun (WGS) entry which is preliminary data.</text>
</comment>
<sequence>MVRRCGYMPDAVTSGKLLELRRGLLLKVSILRGHHGSRSNGSPLSQPTAAIPTLLPRCTMILWMQTEEVALEQLVRRLQAVTRHIAQIGVARIGADVCEELSGRGSGPLMSLHSFLREGQETPYRIVSHLGQLLHSLSLSLLGPLAPHSRRGSWRDWNECWGGLGEALTAGAVAWDSCPRCRRH</sequence>
<name>A0AAD7WUK7_9TELE</name>
<keyword evidence="2" id="KW-1185">Reference proteome</keyword>
<organism evidence="1 2">
    <name type="scientific">Aldrovandia affinis</name>
    <dbReference type="NCBI Taxonomy" id="143900"/>
    <lineage>
        <taxon>Eukaryota</taxon>
        <taxon>Metazoa</taxon>
        <taxon>Chordata</taxon>
        <taxon>Craniata</taxon>
        <taxon>Vertebrata</taxon>
        <taxon>Euteleostomi</taxon>
        <taxon>Actinopterygii</taxon>
        <taxon>Neopterygii</taxon>
        <taxon>Teleostei</taxon>
        <taxon>Notacanthiformes</taxon>
        <taxon>Halosauridae</taxon>
        <taxon>Aldrovandia</taxon>
    </lineage>
</organism>
<gene>
    <name evidence="1" type="ORF">AAFF_G00211070</name>
</gene>
<evidence type="ECO:0000313" key="1">
    <source>
        <dbReference type="EMBL" id="KAJ8410066.1"/>
    </source>
</evidence>